<sequence>MNESEKKARELIHSAVFRIIRQAEPIPISEFFNKTIGEVMPTTPTPPGWENFWWESLAIEIQRLFILEGRYILDFDEKWLEDNKDKKWEELISYLASGKLVPFKKEKEEK</sequence>
<evidence type="ECO:0000313" key="2">
    <source>
        <dbReference type="Proteomes" id="UP000229307"/>
    </source>
</evidence>
<reference evidence="2" key="1">
    <citation type="submission" date="2017-09" db="EMBL/GenBank/DDBJ databases">
        <title>Depth-based differentiation of microbial function through sediment-hosted aquifers and enrichment of novel symbionts in the deep terrestrial subsurface.</title>
        <authorList>
            <person name="Probst A.J."/>
            <person name="Ladd B."/>
            <person name="Jarett J.K."/>
            <person name="Geller-Mcgrath D.E."/>
            <person name="Sieber C.M.K."/>
            <person name="Emerson J.B."/>
            <person name="Anantharaman K."/>
            <person name="Thomas B.C."/>
            <person name="Malmstrom R."/>
            <person name="Stieglmeier M."/>
            <person name="Klingl A."/>
            <person name="Woyke T."/>
            <person name="Ryan C.M."/>
            <person name="Banfield J.F."/>
        </authorList>
    </citation>
    <scope>NUCLEOTIDE SEQUENCE [LARGE SCALE GENOMIC DNA]</scope>
</reference>
<comment type="caution">
    <text evidence="1">The sequence shown here is derived from an EMBL/GenBank/DDBJ whole genome shotgun (WGS) entry which is preliminary data.</text>
</comment>
<gene>
    <name evidence="1" type="ORF">COY52_09120</name>
</gene>
<proteinExistence type="predicted"/>
<organism evidence="1 2">
    <name type="scientific">Candidatus Desantisbacteria bacterium CG_4_10_14_0_8_um_filter_48_22</name>
    <dbReference type="NCBI Taxonomy" id="1974543"/>
    <lineage>
        <taxon>Bacteria</taxon>
        <taxon>Candidatus Desantisiibacteriota</taxon>
    </lineage>
</organism>
<evidence type="ECO:0000313" key="1">
    <source>
        <dbReference type="EMBL" id="PIZ15682.1"/>
    </source>
</evidence>
<dbReference type="EMBL" id="PFMR01000242">
    <property type="protein sequence ID" value="PIZ15682.1"/>
    <property type="molecule type" value="Genomic_DNA"/>
</dbReference>
<name>A0A2M7S818_9BACT</name>
<protein>
    <submittedName>
        <fullName evidence="1">Uncharacterized protein</fullName>
    </submittedName>
</protein>
<accession>A0A2M7S818</accession>
<dbReference type="Proteomes" id="UP000229307">
    <property type="component" value="Unassembled WGS sequence"/>
</dbReference>
<dbReference type="AlphaFoldDB" id="A0A2M7S818"/>